<dbReference type="RefSeq" id="WP_353929726.1">
    <property type="nucleotide sequence ID" value="NZ_CP150886.1"/>
</dbReference>
<evidence type="ECO:0000313" key="1">
    <source>
        <dbReference type="EMBL" id="WZB86812.1"/>
    </source>
</evidence>
<evidence type="ECO:0000313" key="2">
    <source>
        <dbReference type="Proteomes" id="UP001483337"/>
    </source>
</evidence>
<proteinExistence type="predicted"/>
<dbReference type="PANTHER" id="PTHR43591:SF101">
    <property type="entry name" value="METHYLTRANSFERASE-LIKE PROTEIN 27"/>
    <property type="match status" value="1"/>
</dbReference>
<dbReference type="Proteomes" id="UP001483337">
    <property type="component" value="Chromosome"/>
</dbReference>
<dbReference type="Gene3D" id="3.40.50.150">
    <property type="entry name" value="Vaccinia Virus protein VP39"/>
    <property type="match status" value="1"/>
</dbReference>
<name>A0ABZ2UP92_9CYAN</name>
<sequence length="225" mass="25522">MNNNLITEKNNNSWDAIKEAHELSYNPEQLQEYYDKWSREYDLDVSNEKYSGPKFIADYLAKILENHFHLDAGKTNLKILDAGCGTGLVGVELQKKGFGKIDGFDLSQNMVEIAENTNAYNSLEGKCDMNRKIEAYQDNEYEIIVCCGVFTLGHVHSTALEELIRITKPGGLLVISTRKSYYDSSDYQELVDRLLVRGTIKLINSIMDGPYIAEEGAHYWAFLVA</sequence>
<keyword evidence="1" id="KW-0489">Methyltransferase</keyword>
<reference evidence="1 2" key="1">
    <citation type="submission" date="2024-04" db="EMBL/GenBank/DDBJ databases">
        <title>Okeanomitos corallinicola gen. &amp; sp. nov. (Nostocales, Cyanobacteria), a new toxic marine heterocyst-forming cyanobacterium from a coral reef.</title>
        <authorList>
            <person name="Li H."/>
            <person name="Li R."/>
            <person name="Kang J."/>
            <person name="Hii K.S."/>
            <person name="Mohamed H.F."/>
            <person name="Xu X."/>
            <person name="Luo Z."/>
        </authorList>
    </citation>
    <scope>NUCLEOTIDE SEQUENCE [LARGE SCALE GENOMIC DNA]</scope>
    <source>
        <strain evidence="1 2">TIOX110</strain>
    </source>
</reference>
<dbReference type="PANTHER" id="PTHR43591">
    <property type="entry name" value="METHYLTRANSFERASE"/>
    <property type="match status" value="1"/>
</dbReference>
<keyword evidence="2" id="KW-1185">Reference proteome</keyword>
<dbReference type="GO" id="GO:0032259">
    <property type="term" value="P:methylation"/>
    <property type="evidence" value="ECO:0007669"/>
    <property type="project" value="UniProtKB-KW"/>
</dbReference>
<keyword evidence="1" id="KW-0808">Transferase</keyword>
<dbReference type="CDD" id="cd02440">
    <property type="entry name" value="AdoMet_MTases"/>
    <property type="match status" value="1"/>
</dbReference>
<dbReference type="EMBL" id="CP150886">
    <property type="protein sequence ID" value="WZB86812.1"/>
    <property type="molecule type" value="Genomic_DNA"/>
</dbReference>
<accession>A0ABZ2UP92</accession>
<dbReference type="Pfam" id="PF13489">
    <property type="entry name" value="Methyltransf_23"/>
    <property type="match status" value="1"/>
</dbReference>
<protein>
    <submittedName>
        <fullName evidence="1">Methyltransferase domain-containing protein</fullName>
    </submittedName>
</protein>
<organism evidence="1 2">
    <name type="scientific">Okeanomitos corallinicola TIOX110</name>
    <dbReference type="NCBI Taxonomy" id="3133117"/>
    <lineage>
        <taxon>Bacteria</taxon>
        <taxon>Bacillati</taxon>
        <taxon>Cyanobacteriota</taxon>
        <taxon>Cyanophyceae</taxon>
        <taxon>Nostocales</taxon>
        <taxon>Aphanizomenonaceae</taxon>
        <taxon>Okeanomitos</taxon>
    </lineage>
</organism>
<dbReference type="InterPro" id="IPR029063">
    <property type="entry name" value="SAM-dependent_MTases_sf"/>
</dbReference>
<dbReference type="GO" id="GO:0008168">
    <property type="term" value="F:methyltransferase activity"/>
    <property type="evidence" value="ECO:0007669"/>
    <property type="project" value="UniProtKB-KW"/>
</dbReference>
<dbReference type="SUPFAM" id="SSF53335">
    <property type="entry name" value="S-adenosyl-L-methionine-dependent methyltransferases"/>
    <property type="match status" value="1"/>
</dbReference>
<gene>
    <name evidence="1" type="ORF">WJM97_15615</name>
</gene>